<dbReference type="InterPro" id="IPR001650">
    <property type="entry name" value="Helicase_C-like"/>
</dbReference>
<dbReference type="SMART" id="SM00487">
    <property type="entry name" value="DEXDc"/>
    <property type="match status" value="1"/>
</dbReference>
<dbReference type="RefSeq" id="WP_198443339.1">
    <property type="nucleotide sequence ID" value="NZ_CBCSHE010000002.1"/>
</dbReference>
<evidence type="ECO:0000256" key="1">
    <source>
        <dbReference type="ARBA" id="ARBA00022741"/>
    </source>
</evidence>
<sequence length="932" mass="106855">MQYNNQPVEIISSKTVFGKSITKIRILATGQTIDVRTEEITDETPEVSLQNLQYRAMAARIKNEMASQSILSPYESNVIPLPHQILALEKVMNGAYCRYLLADEVGMGKTIEAGLCLKELKLRGIVKRTLIVVPLSAMIQWQSELKKHFNEKFHIYDSEFIGSMAKTFGRLDADNDINIWQQNNQIIVSMDSLRPLESRRGWSKEKIDAYNKYRIESVINADFDLLIIDECHKVGGSDENVGRFQMAKELCSAIPNVLLLSATPHRGKSDHFRRIMKLLNNDAFSGEAKPTLEELEPYVVRTEKRQAIDYSGKPLFNKRRTEKLIAQYDDSKNKLQQALYDSVTEYVKKGFDLATKTKNTSYVFVMVLFQRMMSSSTQAIFDAIEKRANRLETEKNLALTHENMAQKILEEDSDAQLSLDFEEKINEQIQNTAAAYETELTELKDLLSEAKHCKANEVDVKFEYLLRRLDELKKAENNMDLKFIIFTEFTSTQNMLCQELSNRGGYTSVAINGSMDADERGEALKKFKDKVQILVSTDAAGESLNMQFAHIVINYDVPWNPMMIEQRIGRVDRIGQSHEVLAINMMIDNSIDSRVYEVIETKLNIILAEMGIDKTNDVLDSTLEINTVNKLYRTSLLDPSNFEYESTEWLSGIKEKLADYKVTEKQLPTTKDGSINLTETEKIKHSPIPVWLRKLCEAYFFDRNIKYELTFDGLAVNLFKDEPPKYYTFDTKVSLDNPVPELLTIQSDLIQKMLTEAVPVNENVAVPVIKVPQEGNAAGTFMLWNISAHNAYEKQSKVVPIFISSENQYFAPYSQALWTKLSMGELGAKVDGQDNNSKELFERLQPTAEEHLQSVYSSMESEINAHSVTMRENREKAFNFQIQQAERIGIEQIKNYRVRKYKSEYDTWISNYETDKQVIPELECLMMLKVTV</sequence>
<dbReference type="Gene3D" id="3.40.50.300">
    <property type="entry name" value="P-loop containing nucleotide triphosphate hydrolases"/>
    <property type="match status" value="1"/>
</dbReference>
<organism evidence="8 9">
    <name type="scientific">Treponema peruense</name>
    <dbReference type="NCBI Taxonomy" id="2787628"/>
    <lineage>
        <taxon>Bacteria</taxon>
        <taxon>Pseudomonadati</taxon>
        <taxon>Spirochaetota</taxon>
        <taxon>Spirochaetia</taxon>
        <taxon>Spirochaetales</taxon>
        <taxon>Treponemataceae</taxon>
        <taxon>Treponema</taxon>
    </lineage>
</organism>
<reference evidence="8 9" key="1">
    <citation type="submission" date="2020-11" db="EMBL/GenBank/DDBJ databases">
        <title>Treponema Peruensis nv. sp., first commensal Treponema isolated from human feces.</title>
        <authorList>
            <person name="Belkhou C."/>
            <person name="Raes J."/>
        </authorList>
    </citation>
    <scope>NUCLEOTIDE SEQUENCE [LARGE SCALE GENOMIC DNA]</scope>
    <source>
        <strain evidence="8 9">RCC2812</strain>
    </source>
</reference>
<evidence type="ECO:0000256" key="3">
    <source>
        <dbReference type="ARBA" id="ARBA00022806"/>
    </source>
</evidence>
<dbReference type="InterPro" id="IPR038718">
    <property type="entry name" value="SNF2-like_sf"/>
</dbReference>
<dbReference type="GO" id="GO:0004386">
    <property type="term" value="F:helicase activity"/>
    <property type="evidence" value="ECO:0007669"/>
    <property type="project" value="UniProtKB-KW"/>
</dbReference>
<keyword evidence="1" id="KW-0547">Nucleotide-binding</keyword>
<evidence type="ECO:0000256" key="4">
    <source>
        <dbReference type="ARBA" id="ARBA00022840"/>
    </source>
</evidence>
<feature type="coiled-coil region" evidence="5">
    <location>
        <begin position="419"/>
        <end position="446"/>
    </location>
</feature>
<feature type="domain" description="Helicase C-terminal" evidence="7">
    <location>
        <begin position="464"/>
        <end position="619"/>
    </location>
</feature>
<evidence type="ECO:0000259" key="7">
    <source>
        <dbReference type="PROSITE" id="PS51194"/>
    </source>
</evidence>
<dbReference type="Pfam" id="PF00176">
    <property type="entry name" value="SNF2-rel_dom"/>
    <property type="match status" value="1"/>
</dbReference>
<dbReference type="GO" id="GO:0005524">
    <property type="term" value="F:ATP binding"/>
    <property type="evidence" value="ECO:0007669"/>
    <property type="project" value="UniProtKB-KW"/>
</dbReference>
<name>A0A7T3REW2_9SPIR</name>
<dbReference type="PROSITE" id="PS51194">
    <property type="entry name" value="HELICASE_CTER"/>
    <property type="match status" value="1"/>
</dbReference>
<dbReference type="CDD" id="cd18011">
    <property type="entry name" value="DEXDc_RapA"/>
    <property type="match status" value="1"/>
</dbReference>
<dbReference type="Gene3D" id="3.40.50.10810">
    <property type="entry name" value="Tandem AAA-ATPase domain"/>
    <property type="match status" value="1"/>
</dbReference>
<dbReference type="SUPFAM" id="SSF52540">
    <property type="entry name" value="P-loop containing nucleoside triphosphate hydrolases"/>
    <property type="match status" value="2"/>
</dbReference>
<keyword evidence="9" id="KW-1185">Reference proteome</keyword>
<dbReference type="PANTHER" id="PTHR45766:SF6">
    <property type="entry name" value="SWI_SNF-RELATED MATRIX-ASSOCIATED ACTIN-DEPENDENT REGULATOR OF CHROMATIN SUBFAMILY A-LIKE PROTEIN 1"/>
    <property type="match status" value="1"/>
</dbReference>
<dbReference type="InterPro" id="IPR000330">
    <property type="entry name" value="SNF2_N"/>
</dbReference>
<dbReference type="PANTHER" id="PTHR45766">
    <property type="entry name" value="DNA ANNEALING HELICASE AND ENDONUCLEASE ZRANB3 FAMILY MEMBER"/>
    <property type="match status" value="1"/>
</dbReference>
<keyword evidence="5" id="KW-0175">Coiled coil</keyword>
<feature type="domain" description="Helicase ATP-binding" evidence="6">
    <location>
        <begin position="90"/>
        <end position="282"/>
    </location>
</feature>
<keyword evidence="4" id="KW-0067">ATP-binding</keyword>
<dbReference type="Pfam" id="PF00271">
    <property type="entry name" value="Helicase_C"/>
    <property type="match status" value="1"/>
</dbReference>
<evidence type="ECO:0000313" key="8">
    <source>
        <dbReference type="EMBL" id="QQA01800.1"/>
    </source>
</evidence>
<dbReference type="InterPro" id="IPR049730">
    <property type="entry name" value="SNF2/RAD54-like_C"/>
</dbReference>
<evidence type="ECO:0000256" key="5">
    <source>
        <dbReference type="SAM" id="Coils"/>
    </source>
</evidence>
<protein>
    <submittedName>
        <fullName evidence="8">DEAD/DEAH box helicase</fullName>
    </submittedName>
</protein>
<dbReference type="InterPro" id="IPR057342">
    <property type="entry name" value="DEXDc_RapA"/>
</dbReference>
<dbReference type="CDD" id="cd18793">
    <property type="entry name" value="SF2_C_SNF"/>
    <property type="match status" value="1"/>
</dbReference>
<keyword evidence="3 8" id="KW-0347">Helicase</keyword>
<evidence type="ECO:0000313" key="9">
    <source>
        <dbReference type="Proteomes" id="UP000595224"/>
    </source>
</evidence>
<dbReference type="GO" id="GO:0016787">
    <property type="term" value="F:hydrolase activity"/>
    <property type="evidence" value="ECO:0007669"/>
    <property type="project" value="UniProtKB-KW"/>
</dbReference>
<dbReference type="PROSITE" id="PS51192">
    <property type="entry name" value="HELICASE_ATP_BIND_1"/>
    <property type="match status" value="1"/>
</dbReference>
<dbReference type="KEGG" id="tper:IWA51_04110"/>
<gene>
    <name evidence="8" type="ORF">IWA51_04110</name>
</gene>
<dbReference type="EMBL" id="CP064936">
    <property type="protein sequence ID" value="QQA01800.1"/>
    <property type="molecule type" value="Genomic_DNA"/>
</dbReference>
<accession>A0A7T3REW2</accession>
<dbReference type="InterPro" id="IPR027417">
    <property type="entry name" value="P-loop_NTPase"/>
</dbReference>
<keyword evidence="2" id="KW-0378">Hydrolase</keyword>
<dbReference type="Proteomes" id="UP000595224">
    <property type="component" value="Chromosome"/>
</dbReference>
<dbReference type="AlphaFoldDB" id="A0A7T3REW2"/>
<dbReference type="InterPro" id="IPR014001">
    <property type="entry name" value="Helicase_ATP-bd"/>
</dbReference>
<evidence type="ECO:0000259" key="6">
    <source>
        <dbReference type="PROSITE" id="PS51192"/>
    </source>
</evidence>
<proteinExistence type="predicted"/>
<dbReference type="SMART" id="SM00490">
    <property type="entry name" value="HELICc"/>
    <property type="match status" value="1"/>
</dbReference>
<evidence type="ECO:0000256" key="2">
    <source>
        <dbReference type="ARBA" id="ARBA00022801"/>
    </source>
</evidence>